<dbReference type="GO" id="GO:0046983">
    <property type="term" value="F:protein dimerization activity"/>
    <property type="evidence" value="ECO:0007669"/>
    <property type="project" value="InterPro"/>
</dbReference>
<evidence type="ECO:0000313" key="8">
    <source>
        <dbReference type="Proteomes" id="UP000515123"/>
    </source>
</evidence>
<keyword evidence="4" id="KW-0804">Transcription</keyword>
<dbReference type="AlphaFoldDB" id="A0A6P5HS21"/>
<protein>
    <submittedName>
        <fullName evidence="9">Transcription factor bHLH93-like</fullName>
    </submittedName>
</protein>
<dbReference type="InterPro" id="IPR051358">
    <property type="entry name" value="TF_AMS/ICE1/BHLH6-like"/>
</dbReference>
<dbReference type="Proteomes" id="UP000515123">
    <property type="component" value="Linkage group 25"/>
</dbReference>
<reference evidence="9" key="2">
    <citation type="submission" date="2025-08" db="UniProtKB">
        <authorList>
            <consortium name="RefSeq"/>
        </authorList>
    </citation>
    <scope>IDENTIFICATION</scope>
    <source>
        <tissue evidence="9">Leaf</tissue>
    </source>
</reference>
<evidence type="ECO:0000256" key="6">
    <source>
        <dbReference type="SAM" id="MobiDB-lite"/>
    </source>
</evidence>
<dbReference type="SMART" id="SM00353">
    <property type="entry name" value="HLH"/>
    <property type="match status" value="1"/>
</dbReference>
<comment type="similarity">
    <text evidence="2">Belongs to the bHLH protein family.</text>
</comment>
<reference evidence="8" key="1">
    <citation type="journal article" date="2015" name="Nat. Genet.">
        <title>The pineapple genome and the evolution of CAM photosynthesis.</title>
        <authorList>
            <person name="Ming R."/>
            <person name="VanBuren R."/>
            <person name="Wai C.M."/>
            <person name="Tang H."/>
            <person name="Schatz M.C."/>
            <person name="Bowers J.E."/>
            <person name="Lyons E."/>
            <person name="Wang M.L."/>
            <person name="Chen J."/>
            <person name="Biggers E."/>
            <person name="Zhang J."/>
            <person name="Huang L."/>
            <person name="Zhang L."/>
            <person name="Miao W."/>
            <person name="Zhang J."/>
            <person name="Ye Z."/>
            <person name="Miao C."/>
            <person name="Lin Z."/>
            <person name="Wang H."/>
            <person name="Zhou H."/>
            <person name="Yim W.C."/>
            <person name="Priest H.D."/>
            <person name="Zheng C."/>
            <person name="Woodhouse M."/>
            <person name="Edger P.P."/>
            <person name="Guyot R."/>
            <person name="Guo H.B."/>
            <person name="Guo H."/>
            <person name="Zheng G."/>
            <person name="Singh R."/>
            <person name="Sharma A."/>
            <person name="Min X."/>
            <person name="Zheng Y."/>
            <person name="Lee H."/>
            <person name="Gurtowski J."/>
            <person name="Sedlazeck F.J."/>
            <person name="Harkess A."/>
            <person name="McKain M.R."/>
            <person name="Liao Z."/>
            <person name="Fang J."/>
            <person name="Liu J."/>
            <person name="Zhang X."/>
            <person name="Zhang Q."/>
            <person name="Hu W."/>
            <person name="Qin Y."/>
            <person name="Wang K."/>
            <person name="Chen L.Y."/>
            <person name="Shirley N."/>
            <person name="Lin Y.R."/>
            <person name="Liu L.Y."/>
            <person name="Hernandez A.G."/>
            <person name="Wright C.L."/>
            <person name="Bulone V."/>
            <person name="Tuskan G.A."/>
            <person name="Heath K."/>
            <person name="Zee F."/>
            <person name="Moore P.H."/>
            <person name="Sunkar R."/>
            <person name="Leebens-Mack J.H."/>
            <person name="Mockler T."/>
            <person name="Bennetzen J.L."/>
            <person name="Freeling M."/>
            <person name="Sankoff D."/>
            <person name="Paterson A.H."/>
            <person name="Zhu X."/>
            <person name="Yang X."/>
            <person name="Smith J.A."/>
            <person name="Cushman J.C."/>
            <person name="Paull R.E."/>
            <person name="Yu Q."/>
        </authorList>
    </citation>
    <scope>NUCLEOTIDE SEQUENCE [LARGE SCALE GENOMIC DNA]</scope>
    <source>
        <strain evidence="8">cv. F153</strain>
    </source>
</reference>
<dbReference type="GO" id="GO:0043565">
    <property type="term" value="F:sequence-specific DNA binding"/>
    <property type="evidence" value="ECO:0007669"/>
    <property type="project" value="TreeGrafter"/>
</dbReference>
<gene>
    <name evidence="9" type="primary">LOC109728959</name>
</gene>
<evidence type="ECO:0000259" key="7">
    <source>
        <dbReference type="PROSITE" id="PS50888"/>
    </source>
</evidence>
<dbReference type="Pfam" id="PF22754">
    <property type="entry name" value="bHLH-TF_ACT-like_plant"/>
    <property type="match status" value="1"/>
</dbReference>
<dbReference type="RefSeq" id="XP_020115118.1">
    <property type="nucleotide sequence ID" value="XM_020259529.1"/>
</dbReference>
<dbReference type="InterPro" id="IPR054502">
    <property type="entry name" value="bHLH-TF_ACT-like_plant"/>
</dbReference>
<dbReference type="GO" id="GO:0003700">
    <property type="term" value="F:DNA-binding transcription factor activity"/>
    <property type="evidence" value="ECO:0007669"/>
    <property type="project" value="TreeGrafter"/>
</dbReference>
<dbReference type="GeneID" id="109728959"/>
<dbReference type="OrthoDB" id="752464at2759"/>
<dbReference type="InterPro" id="IPR011598">
    <property type="entry name" value="bHLH_dom"/>
</dbReference>
<evidence type="ECO:0000256" key="2">
    <source>
        <dbReference type="ARBA" id="ARBA00005510"/>
    </source>
</evidence>
<evidence type="ECO:0000313" key="9">
    <source>
        <dbReference type="RefSeq" id="XP_020115118.1"/>
    </source>
</evidence>
<dbReference type="Gene3D" id="4.10.280.10">
    <property type="entry name" value="Helix-loop-helix DNA-binding domain"/>
    <property type="match status" value="1"/>
</dbReference>
<dbReference type="InterPro" id="IPR036638">
    <property type="entry name" value="HLH_DNA-bd_sf"/>
</dbReference>
<dbReference type="PANTHER" id="PTHR31945">
    <property type="entry name" value="TRANSCRIPTION FACTOR SCREAM2-RELATED"/>
    <property type="match status" value="1"/>
</dbReference>
<comment type="subcellular location">
    <subcellularLocation>
        <location evidence="1">Nucleus</location>
    </subcellularLocation>
</comment>
<keyword evidence="8" id="KW-1185">Reference proteome</keyword>
<evidence type="ECO:0000256" key="3">
    <source>
        <dbReference type="ARBA" id="ARBA00023015"/>
    </source>
</evidence>
<dbReference type="Pfam" id="PF00010">
    <property type="entry name" value="HLH"/>
    <property type="match status" value="1"/>
</dbReference>
<organism evidence="8 9">
    <name type="scientific">Ananas comosus</name>
    <name type="common">Pineapple</name>
    <name type="synonym">Ananas ananas</name>
    <dbReference type="NCBI Taxonomy" id="4615"/>
    <lineage>
        <taxon>Eukaryota</taxon>
        <taxon>Viridiplantae</taxon>
        <taxon>Streptophyta</taxon>
        <taxon>Embryophyta</taxon>
        <taxon>Tracheophyta</taxon>
        <taxon>Spermatophyta</taxon>
        <taxon>Magnoliopsida</taxon>
        <taxon>Liliopsida</taxon>
        <taxon>Poales</taxon>
        <taxon>Bromeliaceae</taxon>
        <taxon>Bromelioideae</taxon>
        <taxon>Ananas</taxon>
    </lineage>
</organism>
<dbReference type="GO" id="GO:0005634">
    <property type="term" value="C:nucleus"/>
    <property type="evidence" value="ECO:0007669"/>
    <property type="project" value="UniProtKB-SubCell"/>
</dbReference>
<keyword evidence="5" id="KW-0539">Nucleus</keyword>
<evidence type="ECO:0000256" key="5">
    <source>
        <dbReference type="ARBA" id="ARBA00023242"/>
    </source>
</evidence>
<proteinExistence type="inferred from homology"/>
<accession>A0A6P5HS21</accession>
<dbReference type="PROSITE" id="PS50888">
    <property type="entry name" value="BHLH"/>
    <property type="match status" value="1"/>
</dbReference>
<feature type="domain" description="BHLH" evidence="7">
    <location>
        <begin position="149"/>
        <end position="198"/>
    </location>
</feature>
<dbReference type="Gramene" id="Aco013073.1.mrna1">
    <property type="protein sequence ID" value="Aco013073.1.mrna1"/>
    <property type="gene ID" value="Aco013073.1.path1"/>
</dbReference>
<evidence type="ECO:0000256" key="4">
    <source>
        <dbReference type="ARBA" id="ARBA00023163"/>
    </source>
</evidence>
<keyword evidence="3" id="KW-0805">Transcription regulation</keyword>
<evidence type="ECO:0000256" key="1">
    <source>
        <dbReference type="ARBA" id="ARBA00004123"/>
    </source>
</evidence>
<sequence length="322" mass="35461">MELDENGFLEELLSMSMRRESTWDAFSAAAAAAAGIGEFFAAGEGGFDCFMHESQPCAAVLPGFAAAFDAGCSDRSHDVHRATTTEPNFDCLSEVWFPAPPLPPPPAEGALDVGLVHGGESSVCKVEMGDPMAFGTAVGGERKKKKADGVPSKNLMAERRRRKRLNDRLSMLRSVVPKISKMDRTSILGDTIDYMKELLERIKHLQEEMEVGSEKAKLVSLFKDQLNPNEILVRNSPKFDVERRESDTRIEIYCAMKPGLLLQMVDTLDALGLEIQQCVVSCFNEFGMQASCSEDMEQRALMTSEEVKQALFKNAGYGGRCL</sequence>
<name>A0A6P5HS21_ANACO</name>
<dbReference type="PANTHER" id="PTHR31945:SF15">
    <property type="entry name" value="TRANSCRIPTION FACTOR BHLH61-RELATED"/>
    <property type="match status" value="1"/>
</dbReference>
<dbReference type="SUPFAM" id="SSF47459">
    <property type="entry name" value="HLH, helix-loop-helix DNA-binding domain"/>
    <property type="match status" value="1"/>
</dbReference>
<feature type="region of interest" description="Disordered" evidence="6">
    <location>
        <begin position="138"/>
        <end position="158"/>
    </location>
</feature>